<evidence type="ECO:0000313" key="2">
    <source>
        <dbReference type="EMBL" id="BBH05447.1"/>
    </source>
</evidence>
<feature type="region of interest" description="Disordered" evidence="1">
    <location>
        <begin position="58"/>
        <end position="116"/>
    </location>
</feature>
<organism evidence="2">
    <name type="scientific">Prunus dulcis</name>
    <name type="common">Almond</name>
    <name type="synonym">Amygdalus dulcis</name>
    <dbReference type="NCBI Taxonomy" id="3755"/>
    <lineage>
        <taxon>Eukaryota</taxon>
        <taxon>Viridiplantae</taxon>
        <taxon>Streptophyta</taxon>
        <taxon>Embryophyta</taxon>
        <taxon>Tracheophyta</taxon>
        <taxon>Spermatophyta</taxon>
        <taxon>Magnoliopsida</taxon>
        <taxon>eudicotyledons</taxon>
        <taxon>Gunneridae</taxon>
        <taxon>Pentapetalae</taxon>
        <taxon>rosids</taxon>
        <taxon>fabids</taxon>
        <taxon>Rosales</taxon>
        <taxon>Rosaceae</taxon>
        <taxon>Amygdaloideae</taxon>
        <taxon>Amygdaleae</taxon>
        <taxon>Prunus</taxon>
    </lineage>
</organism>
<dbReference type="AlphaFoldDB" id="A0A4Y1RNN1"/>
<feature type="region of interest" description="Disordered" evidence="1">
    <location>
        <begin position="1"/>
        <end position="23"/>
    </location>
</feature>
<dbReference type="EMBL" id="AP019302">
    <property type="protein sequence ID" value="BBH05447.1"/>
    <property type="molecule type" value="Genomic_DNA"/>
</dbReference>
<name>A0A4Y1RNN1_PRUDU</name>
<protein>
    <submittedName>
        <fullName evidence="2">Uncharacterized protein</fullName>
    </submittedName>
</protein>
<feature type="non-terminal residue" evidence="2">
    <location>
        <position position="1"/>
    </location>
</feature>
<reference evidence="2" key="1">
    <citation type="journal article" date="2019" name="Science">
        <title>Mutation of a bHLH transcription factor allowed almond domestication.</title>
        <authorList>
            <person name="Sanchez-Perez R."/>
            <person name="Pavan S."/>
            <person name="Mazzeo R."/>
            <person name="Moldovan C."/>
            <person name="Aiese Cigliano R."/>
            <person name="Del Cueto J."/>
            <person name="Ricciardi F."/>
            <person name="Lotti C."/>
            <person name="Ricciardi L."/>
            <person name="Dicenta F."/>
            <person name="Lopez-Marques R.L."/>
            <person name="Lindberg Moller B."/>
        </authorList>
    </citation>
    <scope>NUCLEOTIDE SEQUENCE</scope>
</reference>
<sequence>QLFLSLGESGRRLPEAAGAASEHQWPRDQWRWNRHRVPYLFQPISTLGPSGADRKTMFSDGCSFESTRNRLRHPNLTSHQEPDRIAKETFEGSKGDSAEISAEVEEKFEKNLRQEG</sequence>
<proteinExistence type="predicted"/>
<feature type="compositionally biased region" description="Basic and acidic residues" evidence="1">
    <location>
        <begin position="104"/>
        <end position="116"/>
    </location>
</feature>
<feature type="compositionally biased region" description="Basic and acidic residues" evidence="1">
    <location>
        <begin position="80"/>
        <end position="97"/>
    </location>
</feature>
<gene>
    <name evidence="2" type="ORF">Prudu_016831</name>
</gene>
<evidence type="ECO:0000256" key="1">
    <source>
        <dbReference type="SAM" id="MobiDB-lite"/>
    </source>
</evidence>
<accession>A0A4Y1RNN1</accession>